<sequence length="115" mass="12747">MPRGPATYWEVYDAQLSHIGRGGALWHPGPYRGQDGQIKPVRLGDVGYMLWVLPYLDTQSMVTILLAKAGLSPCSTPRKVQVQTLPTSIQSQKLAMPCSVKALKTISRVIRSRQQ</sequence>
<dbReference type="OrthoDB" id="2662290at2759"/>
<organism evidence="1 2">
    <name type="scientific">Rickenella mellea</name>
    <dbReference type="NCBI Taxonomy" id="50990"/>
    <lineage>
        <taxon>Eukaryota</taxon>
        <taxon>Fungi</taxon>
        <taxon>Dikarya</taxon>
        <taxon>Basidiomycota</taxon>
        <taxon>Agaricomycotina</taxon>
        <taxon>Agaricomycetes</taxon>
        <taxon>Hymenochaetales</taxon>
        <taxon>Rickenellaceae</taxon>
        <taxon>Rickenella</taxon>
    </lineage>
</organism>
<reference evidence="1 2" key="1">
    <citation type="submission" date="2018-06" db="EMBL/GenBank/DDBJ databases">
        <title>A transcriptomic atlas of mushroom development highlights an independent origin of complex multicellularity.</title>
        <authorList>
            <consortium name="DOE Joint Genome Institute"/>
            <person name="Krizsan K."/>
            <person name="Almasi E."/>
            <person name="Merenyi Z."/>
            <person name="Sahu N."/>
            <person name="Viragh M."/>
            <person name="Koszo T."/>
            <person name="Mondo S."/>
            <person name="Kiss B."/>
            <person name="Balint B."/>
            <person name="Kues U."/>
            <person name="Barry K."/>
            <person name="Hegedus J.C."/>
            <person name="Henrissat B."/>
            <person name="Johnson J."/>
            <person name="Lipzen A."/>
            <person name="Ohm R."/>
            <person name="Nagy I."/>
            <person name="Pangilinan J."/>
            <person name="Yan J."/>
            <person name="Xiong Y."/>
            <person name="Grigoriev I.V."/>
            <person name="Hibbett D.S."/>
            <person name="Nagy L.G."/>
        </authorList>
    </citation>
    <scope>NUCLEOTIDE SEQUENCE [LARGE SCALE GENOMIC DNA]</scope>
    <source>
        <strain evidence="1 2">SZMC22713</strain>
    </source>
</reference>
<dbReference type="AlphaFoldDB" id="A0A4Y7Q7F3"/>
<dbReference type="VEuPathDB" id="FungiDB:BD410DRAFT_163450"/>
<accession>A0A4Y7Q7F3</accession>
<keyword evidence="2" id="KW-1185">Reference proteome</keyword>
<gene>
    <name evidence="1" type="ORF">BD410DRAFT_163450</name>
</gene>
<name>A0A4Y7Q7F3_9AGAM</name>
<protein>
    <submittedName>
        <fullName evidence="1">Uncharacterized protein</fullName>
    </submittedName>
</protein>
<dbReference type="EMBL" id="ML170170">
    <property type="protein sequence ID" value="TDL23504.1"/>
    <property type="molecule type" value="Genomic_DNA"/>
</dbReference>
<evidence type="ECO:0000313" key="1">
    <source>
        <dbReference type="EMBL" id="TDL23504.1"/>
    </source>
</evidence>
<proteinExistence type="predicted"/>
<evidence type="ECO:0000313" key="2">
    <source>
        <dbReference type="Proteomes" id="UP000294933"/>
    </source>
</evidence>
<dbReference type="Proteomes" id="UP000294933">
    <property type="component" value="Unassembled WGS sequence"/>
</dbReference>